<comment type="caution">
    <text evidence="4">The sequence shown here is derived from an EMBL/GenBank/DDBJ whole genome shotgun (WGS) entry which is preliminary data.</text>
</comment>
<evidence type="ECO:0000256" key="2">
    <source>
        <dbReference type="ARBA" id="ARBA00023002"/>
    </source>
</evidence>
<evidence type="ECO:0000256" key="3">
    <source>
        <dbReference type="RuleBase" id="RU000363"/>
    </source>
</evidence>
<dbReference type="InterPro" id="IPR002347">
    <property type="entry name" value="SDR_fam"/>
</dbReference>
<dbReference type="Proteomes" id="UP001220964">
    <property type="component" value="Unassembled WGS sequence"/>
</dbReference>
<dbReference type="PRINTS" id="PR00080">
    <property type="entry name" value="SDRFAMILY"/>
</dbReference>
<protein>
    <submittedName>
        <fullName evidence="4">SDR family NAD(P)-dependent oxidoreductase</fullName>
    </submittedName>
</protein>
<dbReference type="CDD" id="cd05233">
    <property type="entry name" value="SDR_c"/>
    <property type="match status" value="1"/>
</dbReference>
<dbReference type="Gene3D" id="3.40.50.720">
    <property type="entry name" value="NAD(P)-binding Rossmann-like Domain"/>
    <property type="match status" value="1"/>
</dbReference>
<keyword evidence="2" id="KW-0560">Oxidoreductase</keyword>
<dbReference type="PRINTS" id="PR00081">
    <property type="entry name" value="GDHRDH"/>
</dbReference>
<dbReference type="FunFam" id="3.40.50.720:FF:000084">
    <property type="entry name" value="Short-chain dehydrogenase reductase"/>
    <property type="match status" value="1"/>
</dbReference>
<dbReference type="InterPro" id="IPR020904">
    <property type="entry name" value="Sc_DH/Rdtase_CS"/>
</dbReference>
<accession>A0AAE3NUA0</accession>
<keyword evidence="5" id="KW-1185">Reference proteome</keyword>
<comment type="similarity">
    <text evidence="1 3">Belongs to the short-chain dehydrogenases/reductases (SDR) family.</text>
</comment>
<reference evidence="4" key="1">
    <citation type="submission" date="2023-03" db="EMBL/GenBank/DDBJ databases">
        <title>Multiphase analysis and comparison of six strains from genera Psychromarinibacter, Lutimaribacter, and Maritimibacter, including a novel species: Psychromarinibacter sediminicola sp. nov.</title>
        <authorList>
            <person name="Wang Y.-H."/>
            <person name="Ye M.-Q."/>
            <person name="Du Z.-J."/>
        </authorList>
    </citation>
    <scope>NUCLEOTIDE SEQUENCE</scope>
    <source>
        <strain evidence="4">C21-152</strain>
    </source>
</reference>
<evidence type="ECO:0000313" key="4">
    <source>
        <dbReference type="EMBL" id="MDF0600707.1"/>
    </source>
</evidence>
<name>A0AAE3NUA0_9RHOB</name>
<dbReference type="AlphaFoldDB" id="A0AAE3NUA0"/>
<dbReference type="SUPFAM" id="SSF51735">
    <property type="entry name" value="NAD(P)-binding Rossmann-fold domains"/>
    <property type="match status" value="1"/>
</dbReference>
<dbReference type="Pfam" id="PF00106">
    <property type="entry name" value="adh_short"/>
    <property type="match status" value="1"/>
</dbReference>
<dbReference type="GO" id="GO:0016616">
    <property type="term" value="F:oxidoreductase activity, acting on the CH-OH group of donors, NAD or NADP as acceptor"/>
    <property type="evidence" value="ECO:0007669"/>
    <property type="project" value="TreeGrafter"/>
</dbReference>
<evidence type="ECO:0000256" key="1">
    <source>
        <dbReference type="ARBA" id="ARBA00006484"/>
    </source>
</evidence>
<dbReference type="RefSeq" id="WP_275566849.1">
    <property type="nucleotide sequence ID" value="NZ_JARGYC010000016.1"/>
</dbReference>
<gene>
    <name evidence="4" type="ORF">P1J78_08195</name>
</gene>
<sequence length="249" mass="25857">MDLSGKTALITGASRGIGAAAALAFAEAGARVALLARDEAAISELAGRIGPAALAIPCDVSRYWEVETAVKATADKLGGLDVLVNNAGVIEPIAQMALSDPEGWAHAIDVNLKGVYHGMRAALPVMLAAGGGTVLTVSSGAAHRPLEGWSHYCSAKAGAAMLTSCLHAEYADRGIRAMGLSPGTVATQMQREIKASGLNPVSALDWSDHIPPEWPARALVWMATPEADDWRGQEISMRDDAVRARLGLA</sequence>
<evidence type="ECO:0000313" key="5">
    <source>
        <dbReference type="Proteomes" id="UP001220964"/>
    </source>
</evidence>
<dbReference type="PANTHER" id="PTHR42760:SF37">
    <property type="entry name" value="CLAVALDEHYDE DEHYDROGENASE"/>
    <property type="match status" value="1"/>
</dbReference>
<organism evidence="4 5">
    <name type="scientific">Psychromarinibacter sediminicola</name>
    <dbReference type="NCBI Taxonomy" id="3033385"/>
    <lineage>
        <taxon>Bacteria</taxon>
        <taxon>Pseudomonadati</taxon>
        <taxon>Pseudomonadota</taxon>
        <taxon>Alphaproteobacteria</taxon>
        <taxon>Rhodobacterales</taxon>
        <taxon>Paracoccaceae</taxon>
        <taxon>Psychromarinibacter</taxon>
    </lineage>
</organism>
<proteinExistence type="inferred from homology"/>
<dbReference type="EMBL" id="JARGYC010000016">
    <property type="protein sequence ID" value="MDF0600707.1"/>
    <property type="molecule type" value="Genomic_DNA"/>
</dbReference>
<dbReference type="PROSITE" id="PS00061">
    <property type="entry name" value="ADH_SHORT"/>
    <property type="match status" value="1"/>
</dbReference>
<dbReference type="InterPro" id="IPR036291">
    <property type="entry name" value="NAD(P)-bd_dom_sf"/>
</dbReference>
<dbReference type="PANTHER" id="PTHR42760">
    <property type="entry name" value="SHORT-CHAIN DEHYDROGENASES/REDUCTASES FAMILY MEMBER"/>
    <property type="match status" value="1"/>
</dbReference>